<organism evidence="2 3">
    <name type="scientific">Elysia marginata</name>
    <dbReference type="NCBI Taxonomy" id="1093978"/>
    <lineage>
        <taxon>Eukaryota</taxon>
        <taxon>Metazoa</taxon>
        <taxon>Spiralia</taxon>
        <taxon>Lophotrochozoa</taxon>
        <taxon>Mollusca</taxon>
        <taxon>Gastropoda</taxon>
        <taxon>Heterobranchia</taxon>
        <taxon>Euthyneura</taxon>
        <taxon>Panpulmonata</taxon>
        <taxon>Sacoglossa</taxon>
        <taxon>Placobranchoidea</taxon>
        <taxon>Plakobranchidae</taxon>
        <taxon>Elysia</taxon>
    </lineage>
</organism>
<dbReference type="Gene3D" id="3.30.70.270">
    <property type="match status" value="1"/>
</dbReference>
<dbReference type="Pfam" id="PF00078">
    <property type="entry name" value="RVT_1"/>
    <property type="match status" value="1"/>
</dbReference>
<feature type="domain" description="Reverse transcriptase" evidence="1">
    <location>
        <begin position="105"/>
        <end position="174"/>
    </location>
</feature>
<dbReference type="Proteomes" id="UP000762676">
    <property type="component" value="Unassembled WGS sequence"/>
</dbReference>
<comment type="caution">
    <text evidence="2">The sequence shown here is derived from an EMBL/GenBank/DDBJ whole genome shotgun (WGS) entry which is preliminary data.</text>
</comment>
<dbReference type="EMBL" id="BMAT01005453">
    <property type="protein sequence ID" value="GFR93292.1"/>
    <property type="molecule type" value="Genomic_DNA"/>
</dbReference>
<dbReference type="InterPro" id="IPR053134">
    <property type="entry name" value="RNA-dir_DNA_polymerase"/>
</dbReference>
<dbReference type="InterPro" id="IPR000477">
    <property type="entry name" value="RT_dom"/>
</dbReference>
<sequence length="176" mass="20260">MCAEAGNVKLPTIDTAKLSEEQQQDVQSLLEEYKDIFSQSDTDIGHYTGVKHAIHLEDKTPFKQRFRRIPPHMIDEVRDHILQLQASGVIRPSQSPYSSPVVCCRKKDGSLRLCVDYRLLNSKTKKDNYCLPRIEELLDCMKGAQYFTKLDLKSGYHHIDIREDHKERTAFTVGPL</sequence>
<dbReference type="PANTHER" id="PTHR24559:SF444">
    <property type="entry name" value="REVERSE TRANSCRIPTASE DOMAIN-CONTAINING PROTEIN"/>
    <property type="match status" value="1"/>
</dbReference>
<name>A0AAV4H5F2_9GAST</name>
<dbReference type="Gene3D" id="3.10.10.10">
    <property type="entry name" value="HIV Type 1 Reverse Transcriptase, subunit A, domain 1"/>
    <property type="match status" value="1"/>
</dbReference>
<gene>
    <name evidence="2" type="ORF">ElyMa_002639000</name>
</gene>
<keyword evidence="3" id="KW-1185">Reference proteome</keyword>
<reference evidence="2 3" key="1">
    <citation type="journal article" date="2021" name="Elife">
        <title>Chloroplast acquisition without the gene transfer in kleptoplastic sea slugs, Plakobranchus ocellatus.</title>
        <authorList>
            <person name="Maeda T."/>
            <person name="Takahashi S."/>
            <person name="Yoshida T."/>
            <person name="Shimamura S."/>
            <person name="Takaki Y."/>
            <person name="Nagai Y."/>
            <person name="Toyoda A."/>
            <person name="Suzuki Y."/>
            <person name="Arimoto A."/>
            <person name="Ishii H."/>
            <person name="Satoh N."/>
            <person name="Nishiyama T."/>
            <person name="Hasebe M."/>
            <person name="Maruyama T."/>
            <person name="Minagawa J."/>
            <person name="Obokata J."/>
            <person name="Shigenobu S."/>
        </authorList>
    </citation>
    <scope>NUCLEOTIDE SEQUENCE [LARGE SCALE GENOMIC DNA]</scope>
</reference>
<dbReference type="InterPro" id="IPR043128">
    <property type="entry name" value="Rev_trsase/Diguanyl_cyclase"/>
</dbReference>
<evidence type="ECO:0000313" key="3">
    <source>
        <dbReference type="Proteomes" id="UP000762676"/>
    </source>
</evidence>
<dbReference type="InterPro" id="IPR043502">
    <property type="entry name" value="DNA/RNA_pol_sf"/>
</dbReference>
<evidence type="ECO:0000259" key="1">
    <source>
        <dbReference type="Pfam" id="PF00078"/>
    </source>
</evidence>
<proteinExistence type="predicted"/>
<dbReference type="SUPFAM" id="SSF56672">
    <property type="entry name" value="DNA/RNA polymerases"/>
    <property type="match status" value="1"/>
</dbReference>
<accession>A0AAV4H5F2</accession>
<dbReference type="AlphaFoldDB" id="A0AAV4H5F2"/>
<dbReference type="CDD" id="cd01647">
    <property type="entry name" value="RT_LTR"/>
    <property type="match status" value="1"/>
</dbReference>
<evidence type="ECO:0000313" key="2">
    <source>
        <dbReference type="EMBL" id="GFR93292.1"/>
    </source>
</evidence>
<protein>
    <submittedName>
        <fullName evidence="2">Pol polyprotein</fullName>
    </submittedName>
</protein>
<dbReference type="PANTHER" id="PTHR24559">
    <property type="entry name" value="TRANSPOSON TY3-I GAG-POL POLYPROTEIN"/>
    <property type="match status" value="1"/>
</dbReference>